<organism evidence="8 9">
    <name type="scientific">Hymenobacter antarcticus</name>
    <dbReference type="NCBI Taxonomy" id="486270"/>
    <lineage>
        <taxon>Bacteria</taxon>
        <taxon>Pseudomonadati</taxon>
        <taxon>Bacteroidota</taxon>
        <taxon>Cytophagia</taxon>
        <taxon>Cytophagales</taxon>
        <taxon>Hymenobacteraceae</taxon>
        <taxon>Hymenobacter</taxon>
    </lineage>
</organism>
<evidence type="ECO:0000313" key="9">
    <source>
        <dbReference type="Proteomes" id="UP001501556"/>
    </source>
</evidence>
<evidence type="ECO:0000256" key="7">
    <source>
        <dbReference type="ARBA" id="ARBA00023016"/>
    </source>
</evidence>
<evidence type="ECO:0000256" key="2">
    <source>
        <dbReference type="ARBA" id="ARBA00022649"/>
    </source>
</evidence>
<comment type="caution">
    <text evidence="8">The sequence shown here is derived from an EMBL/GenBank/DDBJ whole genome shotgun (WGS) entry which is preliminary data.</text>
</comment>
<name>A0ABP7PFD6_9BACT</name>
<dbReference type="SUPFAM" id="SSF54786">
    <property type="entry name" value="YcfA/nrd intein domain"/>
    <property type="match status" value="1"/>
</dbReference>
<keyword evidence="5" id="KW-0378">Hydrolase</keyword>
<evidence type="ECO:0000256" key="4">
    <source>
        <dbReference type="ARBA" id="ARBA00022759"/>
    </source>
</evidence>
<reference evidence="9" key="1">
    <citation type="journal article" date="2019" name="Int. J. Syst. Evol. Microbiol.">
        <title>The Global Catalogue of Microorganisms (GCM) 10K type strain sequencing project: providing services to taxonomists for standard genome sequencing and annotation.</title>
        <authorList>
            <consortium name="The Broad Institute Genomics Platform"/>
            <consortium name="The Broad Institute Genome Sequencing Center for Infectious Disease"/>
            <person name="Wu L."/>
            <person name="Ma J."/>
        </authorList>
    </citation>
    <scope>NUCLEOTIDE SEQUENCE [LARGE SCALE GENOMIC DNA]</scope>
    <source>
        <strain evidence="9">JCM 17217</strain>
    </source>
</reference>
<protein>
    <submittedName>
        <fullName evidence="8">Type II toxin-antitoxin system HicA family toxin</fullName>
    </submittedName>
</protein>
<accession>A0ABP7PFD6</accession>
<gene>
    <name evidence="8" type="ORF">GCM10022407_09000</name>
</gene>
<evidence type="ECO:0000256" key="5">
    <source>
        <dbReference type="ARBA" id="ARBA00022801"/>
    </source>
</evidence>
<dbReference type="Gene3D" id="3.30.920.30">
    <property type="entry name" value="Hypothetical protein"/>
    <property type="match status" value="1"/>
</dbReference>
<evidence type="ECO:0000256" key="1">
    <source>
        <dbReference type="ARBA" id="ARBA00006620"/>
    </source>
</evidence>
<evidence type="ECO:0000313" key="8">
    <source>
        <dbReference type="EMBL" id="GAA3964639.1"/>
    </source>
</evidence>
<evidence type="ECO:0000256" key="6">
    <source>
        <dbReference type="ARBA" id="ARBA00022884"/>
    </source>
</evidence>
<dbReference type="InterPro" id="IPR012933">
    <property type="entry name" value="HicA_mRNA_interferase"/>
</dbReference>
<dbReference type="RefSeq" id="WP_345121457.1">
    <property type="nucleotide sequence ID" value="NZ_BAABDI010000004.1"/>
</dbReference>
<comment type="similarity">
    <text evidence="1">Belongs to the HicA mRNA interferase family.</text>
</comment>
<dbReference type="InterPro" id="IPR038570">
    <property type="entry name" value="HicA_sf"/>
</dbReference>
<dbReference type="Proteomes" id="UP001501556">
    <property type="component" value="Unassembled WGS sequence"/>
</dbReference>
<keyword evidence="3" id="KW-0540">Nuclease</keyword>
<keyword evidence="9" id="KW-1185">Reference proteome</keyword>
<keyword evidence="6" id="KW-0694">RNA-binding</keyword>
<dbReference type="Pfam" id="PF07927">
    <property type="entry name" value="HicA_toxin"/>
    <property type="match status" value="1"/>
</dbReference>
<keyword evidence="4" id="KW-0255">Endonuclease</keyword>
<keyword evidence="7" id="KW-0346">Stress response</keyword>
<dbReference type="EMBL" id="BAABDI010000004">
    <property type="protein sequence ID" value="GAA3964639.1"/>
    <property type="molecule type" value="Genomic_DNA"/>
</dbReference>
<sequence>MKRRDLLRHLEQHGCVLKREGGSHSVFFNPVLRTVSAVPRHNEVKGPTALKICRDLEIPAPANVN</sequence>
<evidence type="ECO:0000256" key="3">
    <source>
        <dbReference type="ARBA" id="ARBA00022722"/>
    </source>
</evidence>
<keyword evidence="2" id="KW-1277">Toxin-antitoxin system</keyword>
<proteinExistence type="inferred from homology"/>